<gene>
    <name evidence="3" type="ORF">HELGO_WM6951</name>
</gene>
<dbReference type="GO" id="GO:0003677">
    <property type="term" value="F:DNA binding"/>
    <property type="evidence" value="ECO:0007669"/>
    <property type="project" value="UniProtKB-KW"/>
</dbReference>
<evidence type="ECO:0000256" key="2">
    <source>
        <dbReference type="ARBA" id="ARBA00023125"/>
    </source>
</evidence>
<evidence type="ECO:0000313" key="3">
    <source>
        <dbReference type="EMBL" id="CAA6824757.1"/>
    </source>
</evidence>
<dbReference type="EMBL" id="CACVAU010000079">
    <property type="protein sequence ID" value="CAA6824757.1"/>
    <property type="molecule type" value="Genomic_DNA"/>
</dbReference>
<dbReference type="GO" id="GO:0009307">
    <property type="term" value="P:DNA restriction-modification system"/>
    <property type="evidence" value="ECO:0007669"/>
    <property type="project" value="UniProtKB-KW"/>
</dbReference>
<keyword evidence="1" id="KW-0680">Restriction system</keyword>
<evidence type="ECO:0000256" key="1">
    <source>
        <dbReference type="ARBA" id="ARBA00022747"/>
    </source>
</evidence>
<keyword evidence="2" id="KW-0238">DNA-binding</keyword>
<dbReference type="Gene3D" id="3.90.220.20">
    <property type="entry name" value="DNA methylase specificity domains"/>
    <property type="match status" value="1"/>
</dbReference>
<sequence>MKLQEIANVIKGTYLVEGHSKASLTEYKELSMLSLEPVAFLDERKMIKVNVGEKVSPKQLTRAGDIVVSLYSPMIACYVEKGQEGYVVPHYMSIIRMKNNLKMDSRFIVHFINSARGRRALSKMSESYSSSRPTSLSLLVLNEVELLADTNNLMEWL</sequence>
<accession>A0A6S6U379</accession>
<reference evidence="3" key="1">
    <citation type="submission" date="2020-01" db="EMBL/GenBank/DDBJ databases">
        <authorList>
            <person name="Meier V. D."/>
            <person name="Meier V D."/>
        </authorList>
    </citation>
    <scope>NUCLEOTIDE SEQUENCE</scope>
    <source>
        <strain evidence="3">HLG_WM_MAG_05</strain>
    </source>
</reference>
<protein>
    <submittedName>
        <fullName evidence="3">Uncharacterized protein</fullName>
    </submittedName>
</protein>
<name>A0A6S6U379_9BACT</name>
<organism evidence="3">
    <name type="scientific">uncultured Sulfurovum sp</name>
    <dbReference type="NCBI Taxonomy" id="269237"/>
    <lineage>
        <taxon>Bacteria</taxon>
        <taxon>Pseudomonadati</taxon>
        <taxon>Campylobacterota</taxon>
        <taxon>Epsilonproteobacteria</taxon>
        <taxon>Campylobacterales</taxon>
        <taxon>Sulfurovaceae</taxon>
        <taxon>Sulfurovum</taxon>
        <taxon>environmental samples</taxon>
    </lineage>
</organism>
<dbReference type="SUPFAM" id="SSF116734">
    <property type="entry name" value="DNA methylase specificity domain"/>
    <property type="match status" value="1"/>
</dbReference>
<dbReference type="InterPro" id="IPR044946">
    <property type="entry name" value="Restrct_endonuc_typeI_TRD_sf"/>
</dbReference>
<dbReference type="AlphaFoldDB" id="A0A6S6U379"/>
<proteinExistence type="predicted"/>